<organism evidence="2 3">
    <name type="scientific">Pseudomonas vanderleydeniana</name>
    <dbReference type="NCBI Taxonomy" id="2745495"/>
    <lineage>
        <taxon>Bacteria</taxon>
        <taxon>Pseudomonadati</taxon>
        <taxon>Pseudomonadota</taxon>
        <taxon>Gammaproteobacteria</taxon>
        <taxon>Pseudomonadales</taxon>
        <taxon>Pseudomonadaceae</taxon>
        <taxon>Pseudomonas</taxon>
    </lineage>
</organism>
<name>A0A9E6PKA2_9PSED</name>
<keyword evidence="1" id="KW-0812">Transmembrane</keyword>
<accession>A0A9E6PKA2</accession>
<evidence type="ECO:0000313" key="2">
    <source>
        <dbReference type="EMBL" id="QXI28104.1"/>
    </source>
</evidence>
<gene>
    <name evidence="2" type="ORF">HU752_030205</name>
</gene>
<keyword evidence="1" id="KW-1133">Transmembrane helix</keyword>
<reference evidence="2 3" key="1">
    <citation type="journal article" date="2020" name="Microorganisms">
        <title>Reliable Identification of Environmental Pseudomonas Isolates Using the rpoD Gene.</title>
        <authorList>
            <consortium name="The Broad Institute Genome Sequencing Platform"/>
            <person name="Girard L."/>
            <person name="Lood C."/>
            <person name="Rokni-Zadeh H."/>
            <person name="van Noort V."/>
            <person name="Lavigne R."/>
            <person name="De Mot R."/>
        </authorList>
    </citation>
    <scope>NUCLEOTIDE SEQUENCE [LARGE SCALE GENOMIC DNA]</scope>
    <source>
        <strain evidence="2 3">RW8P3</strain>
    </source>
</reference>
<feature type="transmembrane region" description="Helical" evidence="1">
    <location>
        <begin position="29"/>
        <end position="47"/>
    </location>
</feature>
<protein>
    <submittedName>
        <fullName evidence="2">Uncharacterized protein</fullName>
    </submittedName>
</protein>
<dbReference type="AlphaFoldDB" id="A0A9E6PKA2"/>
<dbReference type="EMBL" id="CP077093">
    <property type="protein sequence ID" value="QXI28104.1"/>
    <property type="molecule type" value="Genomic_DNA"/>
</dbReference>
<dbReference type="RefSeq" id="WP_186684448.1">
    <property type="nucleotide sequence ID" value="NZ_CP077093.1"/>
</dbReference>
<dbReference type="KEGG" id="pvw:HU752_030205"/>
<evidence type="ECO:0000313" key="3">
    <source>
        <dbReference type="Proteomes" id="UP000634530"/>
    </source>
</evidence>
<keyword evidence="3" id="KW-1185">Reference proteome</keyword>
<keyword evidence="1" id="KW-0472">Membrane</keyword>
<proteinExistence type="predicted"/>
<sequence length="182" mass="20922">MNRFTYLRRRGQRPSAPAIDLRGSRPRTWLVALLAAVAIALWLLLWMDWRTLQARQAEADRVERQFNALAIQQEKQMQAALRTSPQQQKQLDAFARQRATPFELLDALGRAWTPDVALLRLEVDTAAQELSLDLESQRLEGSLQFIERLKNDSGLNVSLQQSARNTRDPMLPMSVKFKLARQ</sequence>
<reference evidence="2 3" key="2">
    <citation type="journal article" date="2021" name="Microorganisms">
        <title>The Ever-Expanding Pseudomonas Genus: Description of 43 New Species and Partition of the Pseudomonas putida Group.</title>
        <authorList>
            <person name="Girard L."/>
            <person name="Lood C."/>
            <person name="Hofte M."/>
            <person name="Vandamme P."/>
            <person name="Rokni-Zadeh H."/>
            <person name="van Noort V."/>
            <person name="Lavigne R."/>
            <person name="De Mot R."/>
        </authorList>
    </citation>
    <scope>NUCLEOTIDE SEQUENCE [LARGE SCALE GENOMIC DNA]</scope>
    <source>
        <strain evidence="2 3">RW8P3</strain>
    </source>
</reference>
<evidence type="ECO:0000256" key="1">
    <source>
        <dbReference type="SAM" id="Phobius"/>
    </source>
</evidence>
<dbReference type="Proteomes" id="UP000634530">
    <property type="component" value="Chromosome"/>
</dbReference>